<protein>
    <submittedName>
        <fullName evidence="9">Predicted arabinose efflux permease, MFS family</fullName>
    </submittedName>
</protein>
<evidence type="ECO:0000256" key="2">
    <source>
        <dbReference type="ARBA" id="ARBA00022448"/>
    </source>
</evidence>
<feature type="transmembrane region" description="Helical" evidence="7">
    <location>
        <begin position="113"/>
        <end position="134"/>
    </location>
</feature>
<accession>A0A285X6M6</accession>
<feature type="transmembrane region" description="Helical" evidence="7">
    <location>
        <begin position="146"/>
        <end position="167"/>
    </location>
</feature>
<dbReference type="GO" id="GO:0005886">
    <property type="term" value="C:plasma membrane"/>
    <property type="evidence" value="ECO:0007669"/>
    <property type="project" value="UniProtKB-SubCell"/>
</dbReference>
<evidence type="ECO:0000259" key="8">
    <source>
        <dbReference type="PROSITE" id="PS50850"/>
    </source>
</evidence>
<feature type="transmembrane region" description="Helical" evidence="7">
    <location>
        <begin position="86"/>
        <end position="107"/>
    </location>
</feature>
<evidence type="ECO:0000256" key="4">
    <source>
        <dbReference type="ARBA" id="ARBA00022692"/>
    </source>
</evidence>
<feature type="transmembrane region" description="Helical" evidence="7">
    <location>
        <begin position="218"/>
        <end position="237"/>
    </location>
</feature>
<feature type="transmembrane region" description="Helical" evidence="7">
    <location>
        <begin position="344"/>
        <end position="362"/>
    </location>
</feature>
<dbReference type="CDD" id="cd17329">
    <property type="entry name" value="MFS_MdtH_MDR_like"/>
    <property type="match status" value="1"/>
</dbReference>
<dbReference type="GO" id="GO:0022857">
    <property type="term" value="F:transmembrane transporter activity"/>
    <property type="evidence" value="ECO:0007669"/>
    <property type="project" value="InterPro"/>
</dbReference>
<feature type="transmembrane region" description="Helical" evidence="7">
    <location>
        <begin position="284"/>
        <end position="303"/>
    </location>
</feature>
<dbReference type="InterPro" id="IPR050171">
    <property type="entry name" value="MFS_Transporters"/>
</dbReference>
<dbReference type="EMBL" id="OCMF01000003">
    <property type="protein sequence ID" value="SOC80928.1"/>
    <property type="molecule type" value="Genomic_DNA"/>
</dbReference>
<feature type="transmembrane region" description="Helical" evidence="7">
    <location>
        <begin position="20"/>
        <end position="43"/>
    </location>
</feature>
<dbReference type="PANTHER" id="PTHR23517">
    <property type="entry name" value="RESISTANCE PROTEIN MDTM, PUTATIVE-RELATED-RELATED"/>
    <property type="match status" value="1"/>
</dbReference>
<evidence type="ECO:0000256" key="5">
    <source>
        <dbReference type="ARBA" id="ARBA00022989"/>
    </source>
</evidence>
<feature type="transmembrane region" description="Helical" evidence="7">
    <location>
        <begin position="309"/>
        <end position="332"/>
    </location>
</feature>
<evidence type="ECO:0000313" key="9">
    <source>
        <dbReference type="EMBL" id="SOC80928.1"/>
    </source>
</evidence>
<proteinExistence type="predicted"/>
<reference evidence="10" key="1">
    <citation type="submission" date="2017-09" db="EMBL/GenBank/DDBJ databases">
        <authorList>
            <person name="Varghese N."/>
            <person name="Submissions S."/>
        </authorList>
    </citation>
    <scope>NUCLEOTIDE SEQUENCE [LARGE SCALE GENOMIC DNA]</scope>
    <source>
        <strain evidence="10">CGMCC 1.12641</strain>
    </source>
</reference>
<comment type="subcellular location">
    <subcellularLocation>
        <location evidence="1">Cell membrane</location>
        <topology evidence="1">Multi-pass membrane protein</topology>
    </subcellularLocation>
</comment>
<keyword evidence="4 7" id="KW-0812">Transmembrane</keyword>
<dbReference type="Gene3D" id="1.20.1250.20">
    <property type="entry name" value="MFS general substrate transporter like domains"/>
    <property type="match status" value="1"/>
</dbReference>
<feature type="transmembrane region" description="Helical" evidence="7">
    <location>
        <begin position="374"/>
        <end position="397"/>
    </location>
</feature>
<keyword evidence="2" id="KW-0813">Transport</keyword>
<keyword evidence="3" id="KW-1003">Cell membrane</keyword>
<dbReference type="PANTHER" id="PTHR23517:SF2">
    <property type="entry name" value="MULTIDRUG RESISTANCE PROTEIN MDTH"/>
    <property type="match status" value="1"/>
</dbReference>
<feature type="transmembrane region" description="Helical" evidence="7">
    <location>
        <begin position="173"/>
        <end position="193"/>
    </location>
</feature>
<dbReference type="AlphaFoldDB" id="A0A285X6M6"/>
<keyword evidence="10" id="KW-1185">Reference proteome</keyword>
<gene>
    <name evidence="9" type="ORF">SAMN06296241_2492</name>
</gene>
<evidence type="ECO:0000256" key="1">
    <source>
        <dbReference type="ARBA" id="ARBA00004651"/>
    </source>
</evidence>
<evidence type="ECO:0000313" key="10">
    <source>
        <dbReference type="Proteomes" id="UP000219193"/>
    </source>
</evidence>
<dbReference type="InterPro" id="IPR011701">
    <property type="entry name" value="MFS"/>
</dbReference>
<dbReference type="PROSITE" id="PS50850">
    <property type="entry name" value="MFS"/>
    <property type="match status" value="1"/>
</dbReference>
<feature type="domain" description="Major facilitator superfamily (MFS) profile" evidence="8">
    <location>
        <begin position="19"/>
        <end position="401"/>
    </location>
</feature>
<dbReference type="Proteomes" id="UP000219193">
    <property type="component" value="Unassembled WGS sequence"/>
</dbReference>
<name>A0A285X6M6_9FLAO</name>
<organism evidence="9 10">
    <name type="scientific">Salinimicrobium sediminis</name>
    <dbReference type="NCBI Taxonomy" id="1343891"/>
    <lineage>
        <taxon>Bacteria</taxon>
        <taxon>Pseudomonadati</taxon>
        <taxon>Bacteroidota</taxon>
        <taxon>Flavobacteriia</taxon>
        <taxon>Flavobacteriales</taxon>
        <taxon>Flavobacteriaceae</taxon>
        <taxon>Salinimicrobium</taxon>
    </lineage>
</organism>
<sequence length="416" mass="46483">MLQQVFRAYIGSFRDLRREVWLLAFITFVNRAGTMVIPFLSLYLTKNRGFSLEEVGWILTFFGLGSVAGSWLGGKLVDRIGHYRTMALSLLISGLFFIFLQFPTSFWGICTGIFFVMLVADAFRPAVFVAINAYSKPENRTRSVTLIRLAINLGFSAGPAVGGLIIAGAGYSGLFWVDGITCILAGFLLLKLLHPKRAFENPKEILLLPKSMIKDKPYLVFIGAMILFGFVFLQYFSTMPLYYASVHFLSEFNIGVLLGLNGFLIFLFEMPLIKYLESKARSPLFHIITGTILVGLSFLLINLTGWVGILLVAMIFLTLGEMIAFPFSNSFALKRAEGGKQGSYMALYSIAFSTGHIFGHNSGMQLIDKFGYAVTWNIMIFLSVVSCALVFYSWFLVKKEREEAAVDFKRSKASSK</sequence>
<evidence type="ECO:0000256" key="6">
    <source>
        <dbReference type="ARBA" id="ARBA00023136"/>
    </source>
</evidence>
<dbReference type="InterPro" id="IPR036259">
    <property type="entry name" value="MFS_trans_sf"/>
</dbReference>
<evidence type="ECO:0000256" key="7">
    <source>
        <dbReference type="SAM" id="Phobius"/>
    </source>
</evidence>
<feature type="transmembrane region" description="Helical" evidence="7">
    <location>
        <begin position="55"/>
        <end position="74"/>
    </location>
</feature>
<dbReference type="OrthoDB" id="5379144at2"/>
<feature type="transmembrane region" description="Helical" evidence="7">
    <location>
        <begin position="252"/>
        <end position="272"/>
    </location>
</feature>
<dbReference type="Pfam" id="PF07690">
    <property type="entry name" value="MFS_1"/>
    <property type="match status" value="1"/>
</dbReference>
<keyword evidence="5 7" id="KW-1133">Transmembrane helix</keyword>
<evidence type="ECO:0000256" key="3">
    <source>
        <dbReference type="ARBA" id="ARBA00022475"/>
    </source>
</evidence>
<dbReference type="InterPro" id="IPR020846">
    <property type="entry name" value="MFS_dom"/>
</dbReference>
<keyword evidence="6 7" id="KW-0472">Membrane</keyword>
<dbReference type="RefSeq" id="WP_097056697.1">
    <property type="nucleotide sequence ID" value="NZ_OCMF01000003.1"/>
</dbReference>
<dbReference type="SUPFAM" id="SSF103473">
    <property type="entry name" value="MFS general substrate transporter"/>
    <property type="match status" value="1"/>
</dbReference>